<dbReference type="EMBL" id="JBFBMH010000002">
    <property type="protein sequence ID" value="MEW1973932.1"/>
    <property type="molecule type" value="Genomic_DNA"/>
</dbReference>
<evidence type="ECO:0000256" key="1">
    <source>
        <dbReference type="SAM" id="Phobius"/>
    </source>
</evidence>
<accession>A0ABV3LDH0</accession>
<feature type="transmembrane region" description="Helical" evidence="1">
    <location>
        <begin position="48"/>
        <end position="69"/>
    </location>
</feature>
<keyword evidence="1" id="KW-1133">Transmembrane helix</keyword>
<organism evidence="2 3">
    <name type="scientific">Microbacterium profundi</name>
    <dbReference type="NCBI Taxonomy" id="450380"/>
    <lineage>
        <taxon>Bacteria</taxon>
        <taxon>Bacillati</taxon>
        <taxon>Actinomycetota</taxon>
        <taxon>Actinomycetes</taxon>
        <taxon>Micrococcales</taxon>
        <taxon>Microbacteriaceae</taxon>
        <taxon>Microbacterium</taxon>
    </lineage>
</organism>
<keyword evidence="1" id="KW-0812">Transmembrane</keyword>
<name>A0ABV3LDH0_9MICO</name>
<keyword evidence="3" id="KW-1185">Reference proteome</keyword>
<keyword evidence="1" id="KW-0472">Membrane</keyword>
<comment type="caution">
    <text evidence="2">The sequence shown here is derived from an EMBL/GenBank/DDBJ whole genome shotgun (WGS) entry which is preliminary data.</text>
</comment>
<dbReference type="Proteomes" id="UP001553715">
    <property type="component" value="Unassembled WGS sequence"/>
</dbReference>
<protein>
    <submittedName>
        <fullName evidence="2">Uncharacterized protein</fullName>
    </submittedName>
</protein>
<evidence type="ECO:0000313" key="2">
    <source>
        <dbReference type="EMBL" id="MEW1973932.1"/>
    </source>
</evidence>
<reference evidence="2 3" key="1">
    <citation type="submission" date="2024-06" db="EMBL/GenBank/DDBJ databases">
        <title>The Natural Products Discovery Center: Release of the First 8490 Sequenced Strains for Exploring Actinobacteria Biosynthetic Diversity.</title>
        <authorList>
            <person name="Kalkreuter E."/>
            <person name="Kautsar S.A."/>
            <person name="Yang D."/>
            <person name="Bader C.D."/>
            <person name="Teijaro C.N."/>
            <person name="Fluegel L."/>
            <person name="Davis C.M."/>
            <person name="Simpson J.R."/>
            <person name="Lauterbach L."/>
            <person name="Steele A.D."/>
            <person name="Gui C."/>
            <person name="Meng S."/>
            <person name="Li G."/>
            <person name="Viehrig K."/>
            <person name="Ye F."/>
            <person name="Su P."/>
            <person name="Kiefer A.F."/>
            <person name="Nichols A."/>
            <person name="Cepeda A.J."/>
            <person name="Yan W."/>
            <person name="Fan B."/>
            <person name="Jiang Y."/>
            <person name="Adhikari A."/>
            <person name="Zheng C.-J."/>
            <person name="Schuster L."/>
            <person name="Cowan T.M."/>
            <person name="Smanski M.J."/>
            <person name="Chevrette M.G."/>
            <person name="De Carvalho L.P.S."/>
            <person name="Shen B."/>
        </authorList>
    </citation>
    <scope>NUCLEOTIDE SEQUENCE [LARGE SCALE GENOMIC DNA]</scope>
    <source>
        <strain evidence="2 3">NPDC077434</strain>
    </source>
</reference>
<sequence>MRGFVLGNAEVPAFAQKTDAIVDAGYETVWLTVFGLPVGTRWLMYAEIALPALAVIAICTAVFWLSLLLHGDRSFVPSRTWRGQPHSS</sequence>
<evidence type="ECO:0000313" key="3">
    <source>
        <dbReference type="Proteomes" id="UP001553715"/>
    </source>
</evidence>
<dbReference type="RefSeq" id="WP_206495269.1">
    <property type="nucleotide sequence ID" value="NZ_JBFBMH010000002.1"/>
</dbReference>
<gene>
    <name evidence="2" type="ORF">AB0301_02435</name>
</gene>
<proteinExistence type="predicted"/>